<sequence length="492" mass="54413">MSHQIDLTFSDDPERFRRLGYLAVDLATDYLSHIRKQPVFHPMTPPERQELLEEKLTEEGIAPEELLADIRDHIFTHPMGNGHPRFFGWVNSPPASLGILADLLAATLNPSCAGGDHAAIYLEHCVVRWLMELLDFPSEHSTGLLVSGGSMASLTCLTAARYWVAKKEGWNIRKQGLNPQHPQLMLYTSQEGHSCIHKTVELLGLGSDAIHIVPTDNDFRINIQALREAIRADREAGRRPFCIVASAGTVNTGAIDPLNTLADICAEEDLWLHVDGAYGAVGKLDPAAAPLFAGLKRVHSLAIDPHKWLSVPVECGCALVYNKQLLRETFSLVPAYLQVEEGKGFAGLPWFSEYGFQQTRGFRALKLWIVLQSMGRQGLAQRISRHNTLAQHLASLIDTEPDFERVAPVSLSIVCFRYVPSQLHGNEPAIEQLNRAIVPAIQASGEAFLTGTELRDQFALRACILHDATTEADIAALIEIIRRIGETITRQA</sequence>
<name>A0A8J3N0A1_9CHLR</name>
<dbReference type="GO" id="GO:0030170">
    <property type="term" value="F:pyridoxal phosphate binding"/>
    <property type="evidence" value="ECO:0007669"/>
    <property type="project" value="InterPro"/>
</dbReference>
<keyword evidence="5 7" id="KW-0456">Lyase</keyword>
<keyword evidence="4 6" id="KW-0663">Pyridoxal phosphate</keyword>
<reference evidence="8" key="1">
    <citation type="submission" date="2020-10" db="EMBL/GenBank/DDBJ databases">
        <title>Taxonomic study of unclassified bacteria belonging to the class Ktedonobacteria.</title>
        <authorList>
            <person name="Yabe S."/>
            <person name="Wang C.M."/>
            <person name="Zheng Y."/>
            <person name="Sakai Y."/>
            <person name="Cavaletti L."/>
            <person name="Monciardini P."/>
            <person name="Donadio S."/>
        </authorList>
    </citation>
    <scope>NUCLEOTIDE SEQUENCE</scope>
    <source>
        <strain evidence="8">ID150040</strain>
    </source>
</reference>
<comment type="cofactor">
    <cofactor evidence="1 6 7">
        <name>pyridoxal 5'-phosphate</name>
        <dbReference type="ChEBI" id="CHEBI:597326"/>
    </cofactor>
</comment>
<dbReference type="RefSeq" id="WP_220201952.1">
    <property type="nucleotide sequence ID" value="NZ_BNJK01000001.1"/>
</dbReference>
<evidence type="ECO:0000313" key="8">
    <source>
        <dbReference type="EMBL" id="GHO91030.1"/>
    </source>
</evidence>
<accession>A0A8J3N0A1</accession>
<dbReference type="PANTHER" id="PTHR11999:SF70">
    <property type="entry name" value="MIP05841P"/>
    <property type="match status" value="1"/>
</dbReference>
<evidence type="ECO:0000256" key="2">
    <source>
        <dbReference type="ARBA" id="ARBA00009533"/>
    </source>
</evidence>
<protein>
    <submittedName>
        <fullName evidence="8">Amino acid decarboxylase</fullName>
    </submittedName>
</protein>
<dbReference type="Gene3D" id="3.90.1150.10">
    <property type="entry name" value="Aspartate Aminotransferase, domain 1"/>
    <property type="match status" value="1"/>
</dbReference>
<organism evidence="8 9">
    <name type="scientific">Reticulibacter mediterranei</name>
    <dbReference type="NCBI Taxonomy" id="2778369"/>
    <lineage>
        <taxon>Bacteria</taxon>
        <taxon>Bacillati</taxon>
        <taxon>Chloroflexota</taxon>
        <taxon>Ktedonobacteria</taxon>
        <taxon>Ktedonobacterales</taxon>
        <taxon>Reticulibacteraceae</taxon>
        <taxon>Reticulibacter</taxon>
    </lineage>
</organism>
<dbReference type="InterPro" id="IPR015422">
    <property type="entry name" value="PyrdxlP-dep_Trfase_small"/>
</dbReference>
<dbReference type="InterPro" id="IPR002129">
    <property type="entry name" value="PyrdxlP-dep_de-COase"/>
</dbReference>
<dbReference type="GO" id="GO:0019752">
    <property type="term" value="P:carboxylic acid metabolic process"/>
    <property type="evidence" value="ECO:0007669"/>
    <property type="project" value="InterPro"/>
</dbReference>
<dbReference type="PRINTS" id="PR00800">
    <property type="entry name" value="YHDCRBOXLASE"/>
</dbReference>
<dbReference type="Gene3D" id="3.40.640.10">
    <property type="entry name" value="Type I PLP-dependent aspartate aminotransferase-like (Major domain)"/>
    <property type="match status" value="1"/>
</dbReference>
<dbReference type="Proteomes" id="UP000597444">
    <property type="component" value="Unassembled WGS sequence"/>
</dbReference>
<gene>
    <name evidence="8" type="ORF">KSF_010780</name>
</gene>
<keyword evidence="3" id="KW-0210">Decarboxylase</keyword>
<dbReference type="Pfam" id="PF00282">
    <property type="entry name" value="Pyridoxal_deC"/>
    <property type="match status" value="1"/>
</dbReference>
<dbReference type="Gene3D" id="1.20.1340.10">
    <property type="entry name" value="dopa decarboxylase, N-terminal domain"/>
    <property type="match status" value="1"/>
</dbReference>
<evidence type="ECO:0000256" key="4">
    <source>
        <dbReference type="ARBA" id="ARBA00022898"/>
    </source>
</evidence>
<comment type="caution">
    <text evidence="8">The sequence shown here is derived from an EMBL/GenBank/DDBJ whole genome shotgun (WGS) entry which is preliminary data.</text>
</comment>
<evidence type="ECO:0000256" key="1">
    <source>
        <dbReference type="ARBA" id="ARBA00001933"/>
    </source>
</evidence>
<evidence type="ECO:0000256" key="3">
    <source>
        <dbReference type="ARBA" id="ARBA00022793"/>
    </source>
</evidence>
<keyword evidence="9" id="KW-1185">Reference proteome</keyword>
<dbReference type="InterPro" id="IPR015421">
    <property type="entry name" value="PyrdxlP-dep_Trfase_major"/>
</dbReference>
<proteinExistence type="inferred from homology"/>
<dbReference type="GO" id="GO:0004058">
    <property type="term" value="F:aromatic-L-amino-acid decarboxylase activity"/>
    <property type="evidence" value="ECO:0007669"/>
    <property type="project" value="UniProtKB-ARBA"/>
</dbReference>
<dbReference type="EMBL" id="BNJK01000001">
    <property type="protein sequence ID" value="GHO91030.1"/>
    <property type="molecule type" value="Genomic_DNA"/>
</dbReference>
<dbReference type="InterPro" id="IPR015424">
    <property type="entry name" value="PyrdxlP-dep_Trfase"/>
</dbReference>
<dbReference type="GO" id="GO:0006520">
    <property type="term" value="P:amino acid metabolic process"/>
    <property type="evidence" value="ECO:0007669"/>
    <property type="project" value="InterPro"/>
</dbReference>
<evidence type="ECO:0000313" key="9">
    <source>
        <dbReference type="Proteomes" id="UP000597444"/>
    </source>
</evidence>
<dbReference type="PANTHER" id="PTHR11999">
    <property type="entry name" value="GROUP II PYRIDOXAL-5-PHOSPHATE DECARBOXYLASE"/>
    <property type="match status" value="1"/>
</dbReference>
<dbReference type="InterPro" id="IPR010977">
    <property type="entry name" value="Aromatic_deC"/>
</dbReference>
<feature type="modified residue" description="N6-(pyridoxal phosphate)lysine" evidence="6">
    <location>
        <position position="307"/>
    </location>
</feature>
<dbReference type="SUPFAM" id="SSF53383">
    <property type="entry name" value="PLP-dependent transferases"/>
    <property type="match status" value="1"/>
</dbReference>
<evidence type="ECO:0000256" key="6">
    <source>
        <dbReference type="PIRSR" id="PIRSR602129-50"/>
    </source>
</evidence>
<dbReference type="AlphaFoldDB" id="A0A8J3N0A1"/>
<evidence type="ECO:0000256" key="5">
    <source>
        <dbReference type="ARBA" id="ARBA00023239"/>
    </source>
</evidence>
<evidence type="ECO:0000256" key="7">
    <source>
        <dbReference type="RuleBase" id="RU000382"/>
    </source>
</evidence>
<comment type="similarity">
    <text evidence="2 7">Belongs to the group II decarboxylase family.</text>
</comment>